<reference evidence="1 2" key="1">
    <citation type="journal article" date="2019" name="Sci. Rep.">
        <title>Orb-weaving spider Araneus ventricosus genome elucidates the spidroin gene catalogue.</title>
        <authorList>
            <person name="Kono N."/>
            <person name="Nakamura H."/>
            <person name="Ohtoshi R."/>
            <person name="Moran D.A.P."/>
            <person name="Shinohara A."/>
            <person name="Yoshida Y."/>
            <person name="Fujiwara M."/>
            <person name="Mori M."/>
            <person name="Tomita M."/>
            <person name="Arakawa K."/>
        </authorList>
    </citation>
    <scope>NUCLEOTIDE SEQUENCE [LARGE SCALE GENOMIC DNA]</scope>
</reference>
<comment type="caution">
    <text evidence="1">The sequence shown here is derived from an EMBL/GenBank/DDBJ whole genome shotgun (WGS) entry which is preliminary data.</text>
</comment>
<evidence type="ECO:0000313" key="1">
    <source>
        <dbReference type="EMBL" id="GBM39432.1"/>
    </source>
</evidence>
<protein>
    <submittedName>
        <fullName evidence="1">Uncharacterized protein</fullName>
    </submittedName>
</protein>
<proteinExistence type="predicted"/>
<gene>
    <name evidence="1" type="ORF">AVEN_126316_1</name>
</gene>
<accession>A0A4Y2FDJ9</accession>
<dbReference type="Proteomes" id="UP000499080">
    <property type="component" value="Unassembled WGS sequence"/>
</dbReference>
<organism evidence="1 2">
    <name type="scientific">Araneus ventricosus</name>
    <name type="common">Orbweaver spider</name>
    <name type="synonym">Epeira ventricosa</name>
    <dbReference type="NCBI Taxonomy" id="182803"/>
    <lineage>
        <taxon>Eukaryota</taxon>
        <taxon>Metazoa</taxon>
        <taxon>Ecdysozoa</taxon>
        <taxon>Arthropoda</taxon>
        <taxon>Chelicerata</taxon>
        <taxon>Arachnida</taxon>
        <taxon>Araneae</taxon>
        <taxon>Araneomorphae</taxon>
        <taxon>Entelegynae</taxon>
        <taxon>Araneoidea</taxon>
        <taxon>Araneidae</taxon>
        <taxon>Araneus</taxon>
    </lineage>
</organism>
<dbReference type="AlphaFoldDB" id="A0A4Y2FDJ9"/>
<name>A0A4Y2FDJ9_ARAVE</name>
<sequence>MKAGPEKIPGQLFFFSCVSGDAPGSLGLAFYGNVMARETQEGSFDFRFMASSASFVLRPSFSGQVVGNEFLLHPPYNPNLDPSDYPRFWWMAWADKISATGPEFPASKLDSSDDNPACMRTWHTLYPTSTVKPR</sequence>
<dbReference type="EMBL" id="BGPR01000896">
    <property type="protein sequence ID" value="GBM39432.1"/>
    <property type="molecule type" value="Genomic_DNA"/>
</dbReference>
<keyword evidence="2" id="KW-1185">Reference proteome</keyword>
<evidence type="ECO:0000313" key="2">
    <source>
        <dbReference type="Proteomes" id="UP000499080"/>
    </source>
</evidence>